<gene>
    <name evidence="2" type="ORF">DSM101010T_20100</name>
</gene>
<organism evidence="2 3">
    <name type="scientific">Desulfovibrio subterraneus</name>
    <dbReference type="NCBI Taxonomy" id="2718620"/>
    <lineage>
        <taxon>Bacteria</taxon>
        <taxon>Pseudomonadati</taxon>
        <taxon>Thermodesulfobacteriota</taxon>
        <taxon>Desulfovibrionia</taxon>
        <taxon>Desulfovibrionales</taxon>
        <taxon>Desulfovibrionaceae</taxon>
        <taxon>Desulfovibrio</taxon>
    </lineage>
</organism>
<dbReference type="Gene3D" id="1.25.40.10">
    <property type="entry name" value="Tetratricopeptide repeat domain"/>
    <property type="match status" value="1"/>
</dbReference>
<dbReference type="SUPFAM" id="SSF48452">
    <property type="entry name" value="TPR-like"/>
    <property type="match status" value="1"/>
</dbReference>
<dbReference type="Pfam" id="PF14559">
    <property type="entry name" value="TPR_19"/>
    <property type="match status" value="1"/>
</dbReference>
<dbReference type="EMBL" id="BLVO01000013">
    <property type="protein sequence ID" value="GFM33645.1"/>
    <property type="molecule type" value="Genomic_DNA"/>
</dbReference>
<dbReference type="SMART" id="SM00028">
    <property type="entry name" value="TPR"/>
    <property type="match status" value="3"/>
</dbReference>
<protein>
    <recommendedName>
        <fullName evidence="4">Tetratricopeptide repeat protein</fullName>
    </recommendedName>
</protein>
<evidence type="ECO:0000313" key="2">
    <source>
        <dbReference type="EMBL" id="GFM33645.1"/>
    </source>
</evidence>
<keyword evidence="1" id="KW-0802">TPR repeat</keyword>
<proteinExistence type="predicted"/>
<dbReference type="InterPro" id="IPR019734">
    <property type="entry name" value="TPR_rpt"/>
</dbReference>
<dbReference type="RefSeq" id="WP_174405287.1">
    <property type="nucleotide sequence ID" value="NZ_BLVO01000013.1"/>
</dbReference>
<evidence type="ECO:0008006" key="4">
    <source>
        <dbReference type="Google" id="ProtNLM"/>
    </source>
</evidence>
<name>A0A7J0BKI7_9BACT</name>
<dbReference type="AlphaFoldDB" id="A0A7J0BKI7"/>
<evidence type="ECO:0000313" key="3">
    <source>
        <dbReference type="Proteomes" id="UP000503840"/>
    </source>
</evidence>
<dbReference type="Proteomes" id="UP000503840">
    <property type="component" value="Unassembled WGS sequence"/>
</dbReference>
<dbReference type="InterPro" id="IPR011990">
    <property type="entry name" value="TPR-like_helical_dom_sf"/>
</dbReference>
<evidence type="ECO:0000256" key="1">
    <source>
        <dbReference type="PROSITE-ProRule" id="PRU00339"/>
    </source>
</evidence>
<dbReference type="PROSITE" id="PS50005">
    <property type="entry name" value="TPR"/>
    <property type="match status" value="1"/>
</dbReference>
<comment type="caution">
    <text evidence="2">The sequence shown here is derived from an EMBL/GenBank/DDBJ whole genome shotgun (WGS) entry which is preliminary data.</text>
</comment>
<reference evidence="2 3" key="1">
    <citation type="submission" date="2020-05" db="EMBL/GenBank/DDBJ databases">
        <title>Draft genome sequence of Desulfovibrio sp. strain HN2T.</title>
        <authorList>
            <person name="Ueno A."/>
            <person name="Tamazawa S."/>
            <person name="Tamamura S."/>
            <person name="Murakami T."/>
            <person name="Kiyama T."/>
            <person name="Inomata H."/>
            <person name="Amano Y."/>
            <person name="Miyakawa K."/>
            <person name="Tamaki H."/>
            <person name="Naganuma T."/>
            <person name="Kaneko K."/>
        </authorList>
    </citation>
    <scope>NUCLEOTIDE SEQUENCE [LARGE SCALE GENOMIC DNA]</scope>
    <source>
        <strain evidence="2 3">HN2</strain>
    </source>
</reference>
<accession>A0A7J0BKI7</accession>
<keyword evidence="3" id="KW-1185">Reference proteome</keyword>
<sequence length="275" mass="32435">MMKFTVPKITRENLSRARSYLRRSEIIRSLESICAGIGEILNSKLMGQARYEVEVLVYEYINELNKHPEIIKFFQKRKIYATPFIRYQRGEERELLDRLESVLHGMKEEQHVKQAARVEKKISKKEELLQKGKTLMQAKDYPRGKGVLRRVVEGWGHEEGLITEIAMLFLEHQLYLEAVVLFENVIEQFPSDSKAYGGAVRCYKELHEFERCEQVYLKALKQFGAHPKTLFNMAELYKRWRKLDQAYDYAKRAVTADPYMAEAKVLMEEIEARIF</sequence>
<feature type="repeat" description="TPR" evidence="1">
    <location>
        <begin position="227"/>
        <end position="260"/>
    </location>
</feature>